<dbReference type="EMBL" id="JBHSPA010000020">
    <property type="protein sequence ID" value="MFC5825247.1"/>
    <property type="molecule type" value="Genomic_DNA"/>
</dbReference>
<evidence type="ECO:0000313" key="2">
    <source>
        <dbReference type="Proteomes" id="UP001596058"/>
    </source>
</evidence>
<dbReference type="RefSeq" id="WP_379514771.1">
    <property type="nucleotide sequence ID" value="NZ_JBHSPA010000020.1"/>
</dbReference>
<sequence length="131" mass="14446">MFDVTPEELEKISRQADEAMTKLGEAMRNLRDVTGEATTAGGKIKATVEADGLVRDLRLDPRVLRTMGTDELSEAIVTALRAAQLSVREQMEKQVRAVGIDHTDPLPMDPAEARARLNSLQSDFLATLQNR</sequence>
<protein>
    <submittedName>
        <fullName evidence="1">YbaB/EbfC family nucleoid-associated protein</fullName>
    </submittedName>
</protein>
<dbReference type="Proteomes" id="UP001596058">
    <property type="component" value="Unassembled WGS sequence"/>
</dbReference>
<organism evidence="1 2">
    <name type="scientific">Nonomuraea insulae</name>
    <dbReference type="NCBI Taxonomy" id="1616787"/>
    <lineage>
        <taxon>Bacteria</taxon>
        <taxon>Bacillati</taxon>
        <taxon>Actinomycetota</taxon>
        <taxon>Actinomycetes</taxon>
        <taxon>Streptosporangiales</taxon>
        <taxon>Streptosporangiaceae</taxon>
        <taxon>Nonomuraea</taxon>
    </lineage>
</organism>
<evidence type="ECO:0000313" key="1">
    <source>
        <dbReference type="EMBL" id="MFC5825247.1"/>
    </source>
</evidence>
<keyword evidence="2" id="KW-1185">Reference proteome</keyword>
<comment type="caution">
    <text evidence="1">The sequence shown here is derived from an EMBL/GenBank/DDBJ whole genome shotgun (WGS) entry which is preliminary data.</text>
</comment>
<reference evidence="2" key="1">
    <citation type="journal article" date="2019" name="Int. J. Syst. Evol. Microbiol.">
        <title>The Global Catalogue of Microorganisms (GCM) 10K type strain sequencing project: providing services to taxonomists for standard genome sequencing and annotation.</title>
        <authorList>
            <consortium name="The Broad Institute Genomics Platform"/>
            <consortium name="The Broad Institute Genome Sequencing Center for Infectious Disease"/>
            <person name="Wu L."/>
            <person name="Ma J."/>
        </authorList>
    </citation>
    <scope>NUCLEOTIDE SEQUENCE [LARGE SCALE GENOMIC DNA]</scope>
    <source>
        <strain evidence="2">CCUG 53903</strain>
    </source>
</reference>
<accession>A0ABW1CJC1</accession>
<dbReference type="InterPro" id="IPR004401">
    <property type="entry name" value="YbaB/EbfC"/>
</dbReference>
<proteinExistence type="predicted"/>
<gene>
    <name evidence="1" type="ORF">ACFPZ3_15400</name>
</gene>
<dbReference type="SUPFAM" id="SSF82607">
    <property type="entry name" value="YbaB-like"/>
    <property type="match status" value="1"/>
</dbReference>
<dbReference type="Gene3D" id="3.30.1310.10">
    <property type="entry name" value="Nucleoid-associated protein YbaB-like domain"/>
    <property type="match status" value="1"/>
</dbReference>
<dbReference type="Pfam" id="PF02575">
    <property type="entry name" value="YbaB_DNA_bd"/>
    <property type="match status" value="1"/>
</dbReference>
<name>A0ABW1CJC1_9ACTN</name>
<dbReference type="InterPro" id="IPR036894">
    <property type="entry name" value="YbaB-like_sf"/>
</dbReference>